<dbReference type="Gene3D" id="1.10.12.10">
    <property type="entry name" value="Lyase 2-enoyl-coa Hydratase, Chain A, domain 2"/>
    <property type="match status" value="1"/>
</dbReference>
<dbReference type="InterPro" id="IPR014748">
    <property type="entry name" value="Enoyl-CoA_hydra_C"/>
</dbReference>
<evidence type="ECO:0000313" key="5">
    <source>
        <dbReference type="Proteomes" id="UP001528823"/>
    </source>
</evidence>
<dbReference type="GO" id="GO:0004300">
    <property type="term" value="F:enoyl-CoA hydratase activity"/>
    <property type="evidence" value="ECO:0007669"/>
    <property type="project" value="UniProtKB-EC"/>
</dbReference>
<gene>
    <name evidence="4" type="ORF">ORQ98_19655</name>
</gene>
<dbReference type="PANTHER" id="PTHR11941:SF54">
    <property type="entry name" value="ENOYL-COA HYDRATASE, MITOCHONDRIAL"/>
    <property type="match status" value="1"/>
</dbReference>
<comment type="similarity">
    <text evidence="1 3">Belongs to the enoyl-CoA hydratase/isomerase family.</text>
</comment>
<organism evidence="4 5">
    <name type="scientific">Spartinivicinus poritis</name>
    <dbReference type="NCBI Taxonomy" id="2994640"/>
    <lineage>
        <taxon>Bacteria</taxon>
        <taxon>Pseudomonadati</taxon>
        <taxon>Pseudomonadota</taxon>
        <taxon>Gammaproteobacteria</taxon>
        <taxon>Oceanospirillales</taxon>
        <taxon>Zooshikellaceae</taxon>
        <taxon>Spartinivicinus</taxon>
    </lineage>
</organism>
<evidence type="ECO:0000313" key="4">
    <source>
        <dbReference type="EMBL" id="MDE1464177.1"/>
    </source>
</evidence>
<protein>
    <submittedName>
        <fullName evidence="4">Enoyl-CoA hydratase</fullName>
        <ecNumber evidence="4">4.2.1.17</ecNumber>
    </submittedName>
</protein>
<accession>A0ABT5UCX9</accession>
<dbReference type="Gene3D" id="3.90.226.10">
    <property type="entry name" value="2-enoyl-CoA Hydratase, Chain A, domain 1"/>
    <property type="match status" value="1"/>
</dbReference>
<keyword evidence="5" id="KW-1185">Reference proteome</keyword>
<dbReference type="SUPFAM" id="SSF52096">
    <property type="entry name" value="ClpP/crotonase"/>
    <property type="match status" value="1"/>
</dbReference>
<dbReference type="InterPro" id="IPR029045">
    <property type="entry name" value="ClpP/crotonase-like_dom_sf"/>
</dbReference>
<dbReference type="EMBL" id="JAPMOU010000030">
    <property type="protein sequence ID" value="MDE1464177.1"/>
    <property type="molecule type" value="Genomic_DNA"/>
</dbReference>
<dbReference type="EC" id="4.2.1.17" evidence="4"/>
<dbReference type="InterPro" id="IPR018376">
    <property type="entry name" value="Enoyl-CoA_hyd/isom_CS"/>
</dbReference>
<dbReference type="Pfam" id="PF00378">
    <property type="entry name" value="ECH_1"/>
    <property type="match status" value="1"/>
</dbReference>
<reference evidence="4 5" key="1">
    <citation type="submission" date="2022-11" db="EMBL/GenBank/DDBJ databases">
        <title>Spartinivicinus poritis sp. nov., isolated from scleractinian coral Porites lutea.</title>
        <authorList>
            <person name="Zhang G."/>
            <person name="Cai L."/>
            <person name="Wei Q."/>
        </authorList>
    </citation>
    <scope>NUCLEOTIDE SEQUENCE [LARGE SCALE GENOMIC DNA]</scope>
    <source>
        <strain evidence="4 5">A2-2</strain>
    </source>
</reference>
<proteinExistence type="inferred from homology"/>
<evidence type="ECO:0000256" key="2">
    <source>
        <dbReference type="ARBA" id="ARBA00023239"/>
    </source>
</evidence>
<dbReference type="CDD" id="cd06558">
    <property type="entry name" value="crotonase-like"/>
    <property type="match status" value="1"/>
</dbReference>
<dbReference type="Proteomes" id="UP001528823">
    <property type="component" value="Unassembled WGS sequence"/>
</dbReference>
<sequence>MSILVERKGRVVIVKLNRPKSLNALNSDIMEEMVTTLKPLDQDPDVGCFIITGSEKAFAAGADIKEMANQTYMDMFYQDYFAGWDSFAALRTPKIAAVSGYALGGGCELAMMCDMIFAAESAKFGQPEIKLGVIPGIGGSQRLTKLVGKAKAMDMILTGRMMAAEEAERAGLVARTIPDDKLLSETITAAETIAAYGKPAVMVAREAVERALESSLREGILFERRTFHALFATEDQKEGMKAFIEKRKPFFKSK</sequence>
<keyword evidence="2 4" id="KW-0456">Lyase</keyword>
<comment type="caution">
    <text evidence="4">The sequence shown here is derived from an EMBL/GenBank/DDBJ whole genome shotgun (WGS) entry which is preliminary data.</text>
</comment>
<dbReference type="PANTHER" id="PTHR11941">
    <property type="entry name" value="ENOYL-COA HYDRATASE-RELATED"/>
    <property type="match status" value="1"/>
</dbReference>
<dbReference type="InterPro" id="IPR001753">
    <property type="entry name" value="Enoyl-CoA_hydra/iso"/>
</dbReference>
<dbReference type="PROSITE" id="PS00166">
    <property type="entry name" value="ENOYL_COA_HYDRATASE"/>
    <property type="match status" value="1"/>
</dbReference>
<evidence type="ECO:0000256" key="1">
    <source>
        <dbReference type="ARBA" id="ARBA00005254"/>
    </source>
</evidence>
<name>A0ABT5UCX9_9GAMM</name>
<dbReference type="NCBIfam" id="NF004517">
    <property type="entry name" value="PRK05862.1"/>
    <property type="match status" value="1"/>
</dbReference>
<dbReference type="RefSeq" id="WP_274690507.1">
    <property type="nucleotide sequence ID" value="NZ_JAPMOU010000030.1"/>
</dbReference>
<evidence type="ECO:0000256" key="3">
    <source>
        <dbReference type="RuleBase" id="RU003707"/>
    </source>
</evidence>